<dbReference type="EMBL" id="BPVZ01000018">
    <property type="protein sequence ID" value="GKV02026.1"/>
    <property type="molecule type" value="Genomic_DNA"/>
</dbReference>
<comment type="caution">
    <text evidence="1">The sequence shown here is derived from an EMBL/GenBank/DDBJ whole genome shotgun (WGS) entry which is preliminary data.</text>
</comment>
<sequence length="79" mass="8508">MMVISDLDVHLDHFLKSAASAKISSPFPKSTLLSILAQLTASSKCRKGVAELTMALSGLLWDDMVAGPETQRFAVPYAQ</sequence>
<gene>
    <name evidence="1" type="ORF">SLEP1_g14513</name>
</gene>
<name>A0AAV5ITS6_9ROSI</name>
<evidence type="ECO:0000313" key="1">
    <source>
        <dbReference type="EMBL" id="GKV02026.1"/>
    </source>
</evidence>
<dbReference type="AlphaFoldDB" id="A0AAV5ITS6"/>
<dbReference type="Proteomes" id="UP001054252">
    <property type="component" value="Unassembled WGS sequence"/>
</dbReference>
<organism evidence="1 2">
    <name type="scientific">Rubroshorea leprosula</name>
    <dbReference type="NCBI Taxonomy" id="152421"/>
    <lineage>
        <taxon>Eukaryota</taxon>
        <taxon>Viridiplantae</taxon>
        <taxon>Streptophyta</taxon>
        <taxon>Embryophyta</taxon>
        <taxon>Tracheophyta</taxon>
        <taxon>Spermatophyta</taxon>
        <taxon>Magnoliopsida</taxon>
        <taxon>eudicotyledons</taxon>
        <taxon>Gunneridae</taxon>
        <taxon>Pentapetalae</taxon>
        <taxon>rosids</taxon>
        <taxon>malvids</taxon>
        <taxon>Malvales</taxon>
        <taxon>Dipterocarpaceae</taxon>
        <taxon>Rubroshorea</taxon>
    </lineage>
</organism>
<evidence type="ECO:0000313" key="2">
    <source>
        <dbReference type="Proteomes" id="UP001054252"/>
    </source>
</evidence>
<protein>
    <submittedName>
        <fullName evidence="1">Uncharacterized protein</fullName>
    </submittedName>
</protein>
<reference evidence="1 2" key="1">
    <citation type="journal article" date="2021" name="Commun. Biol.">
        <title>The genome of Shorea leprosula (Dipterocarpaceae) highlights the ecological relevance of drought in aseasonal tropical rainforests.</title>
        <authorList>
            <person name="Ng K.K.S."/>
            <person name="Kobayashi M.J."/>
            <person name="Fawcett J.A."/>
            <person name="Hatakeyama M."/>
            <person name="Paape T."/>
            <person name="Ng C.H."/>
            <person name="Ang C.C."/>
            <person name="Tnah L.H."/>
            <person name="Lee C.T."/>
            <person name="Nishiyama T."/>
            <person name="Sese J."/>
            <person name="O'Brien M.J."/>
            <person name="Copetti D."/>
            <person name="Mohd Noor M.I."/>
            <person name="Ong R.C."/>
            <person name="Putra M."/>
            <person name="Sireger I.Z."/>
            <person name="Indrioko S."/>
            <person name="Kosugi Y."/>
            <person name="Izuno A."/>
            <person name="Isagi Y."/>
            <person name="Lee S.L."/>
            <person name="Shimizu K.K."/>
        </authorList>
    </citation>
    <scope>NUCLEOTIDE SEQUENCE [LARGE SCALE GENOMIC DNA]</scope>
    <source>
        <strain evidence="1">214</strain>
    </source>
</reference>
<proteinExistence type="predicted"/>
<keyword evidence="2" id="KW-1185">Reference proteome</keyword>
<accession>A0AAV5ITS6</accession>